<feature type="region of interest" description="Disordered" evidence="1">
    <location>
        <begin position="1"/>
        <end position="23"/>
    </location>
</feature>
<dbReference type="KEGG" id="vg:64766078"/>
<reference evidence="2 3" key="1">
    <citation type="submission" date="2019-05" db="EMBL/GenBank/DDBJ databases">
        <authorList>
            <person name="Pope W.H."/>
            <person name="Garlena R.A."/>
            <person name="Russell D.A."/>
            <person name="Jacobs-Sera D."/>
            <person name="Hatfull G.F."/>
        </authorList>
    </citation>
    <scope>NUCLEOTIDE SEQUENCE [LARGE SCALE GENOMIC DNA]</scope>
</reference>
<evidence type="ECO:0000256" key="1">
    <source>
        <dbReference type="SAM" id="MobiDB-lite"/>
    </source>
</evidence>
<sequence>MSGNKKVLKQRLQELNKRTRQRSEDKVELIEKFKRLSVQADEAERSET</sequence>
<dbReference type="RefSeq" id="YP_010058847.1">
    <property type="nucleotide sequence ID" value="NC_054723.1"/>
</dbReference>
<dbReference type="EMBL" id="MK977695">
    <property type="protein sequence ID" value="QDF18545.1"/>
    <property type="molecule type" value="Genomic_DNA"/>
</dbReference>
<evidence type="ECO:0000313" key="3">
    <source>
        <dbReference type="Proteomes" id="UP000318375"/>
    </source>
</evidence>
<keyword evidence="3" id="KW-1185">Reference proteome</keyword>
<proteinExistence type="predicted"/>
<evidence type="ECO:0000313" key="2">
    <source>
        <dbReference type="EMBL" id="QDF18545.1"/>
    </source>
</evidence>
<dbReference type="Proteomes" id="UP000318375">
    <property type="component" value="Segment"/>
</dbReference>
<dbReference type="GeneID" id="64766078"/>
<organism evidence="2 3">
    <name type="scientific">Gordonia phage Pupper</name>
    <dbReference type="NCBI Taxonomy" id="2571249"/>
    <lineage>
        <taxon>Viruses</taxon>
        <taxon>Duplodnaviria</taxon>
        <taxon>Heunggongvirae</taxon>
        <taxon>Uroviricota</taxon>
        <taxon>Caudoviricetes</taxon>
        <taxon>Puppervirus</taxon>
        <taxon>Puppervirus Pupper</taxon>
    </lineage>
</organism>
<gene>
    <name evidence="2" type="primary">59</name>
    <name evidence="2" type="ORF">SEA_PUPPER_59</name>
</gene>
<name>A0A4Y6EKH6_9CAUD</name>
<accession>A0A4Y6EKH6</accession>
<feature type="compositionally biased region" description="Basic and acidic residues" evidence="1">
    <location>
        <begin position="11"/>
        <end position="23"/>
    </location>
</feature>
<protein>
    <submittedName>
        <fullName evidence="2">Uncharacterized protein</fullName>
    </submittedName>
</protein>